<sequence>MMQVASVNDVKIYNLSAGKSIPEACLGPIFIFRATSWMNSEARRRAERKSLGGSHGFVLLLYEDVRRRVQLIQDFEMPDISGTVDVSRDGRYVFAT</sequence>
<dbReference type="AlphaFoldDB" id="A0A3P7VGJ2"/>
<organism evidence="1">
    <name type="scientific">Heligmosomoides polygyrus</name>
    <name type="common">Parasitic roundworm</name>
    <dbReference type="NCBI Taxonomy" id="6339"/>
    <lineage>
        <taxon>Eukaryota</taxon>
        <taxon>Metazoa</taxon>
        <taxon>Ecdysozoa</taxon>
        <taxon>Nematoda</taxon>
        <taxon>Chromadorea</taxon>
        <taxon>Rhabditida</taxon>
        <taxon>Rhabditina</taxon>
        <taxon>Rhabditomorpha</taxon>
        <taxon>Strongyloidea</taxon>
        <taxon>Heligmosomidae</taxon>
        <taxon>Heligmosomoides</taxon>
    </lineage>
</organism>
<proteinExistence type="predicted"/>
<dbReference type="PANTHER" id="PTHR14927:SF0">
    <property type="entry name" value="NUCLEOLAR PROTEIN 10"/>
    <property type="match status" value="1"/>
</dbReference>
<name>A0A3P7VGJ2_HELPZ</name>
<dbReference type="GO" id="GO:0030686">
    <property type="term" value="C:90S preribosome"/>
    <property type="evidence" value="ECO:0007669"/>
    <property type="project" value="TreeGrafter"/>
</dbReference>
<reference evidence="1" key="1">
    <citation type="submission" date="2018-11" db="EMBL/GenBank/DDBJ databases">
        <authorList>
            <consortium name="Pathogen Informatics"/>
        </authorList>
    </citation>
    <scope>NUCLEOTIDE SEQUENCE [LARGE SCALE GENOMIC DNA]</scope>
</reference>
<dbReference type="InterPro" id="IPR040382">
    <property type="entry name" value="NOL10/Enp2"/>
</dbReference>
<dbReference type="GO" id="GO:0000462">
    <property type="term" value="P:maturation of SSU-rRNA from tricistronic rRNA transcript (SSU-rRNA, 5.8S rRNA, LSU-rRNA)"/>
    <property type="evidence" value="ECO:0007669"/>
    <property type="project" value="TreeGrafter"/>
</dbReference>
<feature type="non-terminal residue" evidence="1">
    <location>
        <position position="96"/>
    </location>
</feature>
<accession>A0A3P7VGJ2</accession>
<dbReference type="OrthoDB" id="5859327at2759"/>
<dbReference type="EMBL" id="UZAH01017529">
    <property type="protein sequence ID" value="VDO46950.1"/>
    <property type="molecule type" value="Genomic_DNA"/>
</dbReference>
<dbReference type="PANTHER" id="PTHR14927">
    <property type="entry name" value="NUCLEOLAR PROTEIN 10"/>
    <property type="match status" value="1"/>
</dbReference>
<evidence type="ECO:0000313" key="1">
    <source>
        <dbReference type="EMBL" id="VDO46950.1"/>
    </source>
</evidence>
<gene>
    <name evidence="1" type="ORF">HPBE_LOCUS3862</name>
</gene>
<protein>
    <submittedName>
        <fullName evidence="1">Uncharacterized protein</fullName>
    </submittedName>
</protein>
<dbReference type="GO" id="GO:0032040">
    <property type="term" value="C:small-subunit processome"/>
    <property type="evidence" value="ECO:0007669"/>
    <property type="project" value="TreeGrafter"/>
</dbReference>